<dbReference type="AlphaFoldDB" id="A0A7W7RJD3"/>
<sequence>MAAEPAKPLRADARRNRERVLEAARSVFAAKGATASTEEIAREAEVGIGTVFRHFPTKDALLQAIIQDSLDHLFDEAEALVSGGAPDTALFTFFTRMVDMAAANRAVVEILAGAGADLPVAKVVERLRETVTTLLARAQQVGGVRADARPPEVLALLTGTCQAALATEWDGDVRERALTIVFDGLRPVRTIT</sequence>
<dbReference type="InterPro" id="IPR049445">
    <property type="entry name" value="TetR_SbtR-like_C"/>
</dbReference>
<dbReference type="PANTHER" id="PTHR30055:SF234">
    <property type="entry name" value="HTH-TYPE TRANSCRIPTIONAL REGULATOR BETI"/>
    <property type="match status" value="1"/>
</dbReference>
<dbReference type="InterPro" id="IPR036271">
    <property type="entry name" value="Tet_transcr_reg_TetR-rel_C_sf"/>
</dbReference>
<dbReference type="GO" id="GO:0003700">
    <property type="term" value="F:DNA-binding transcription factor activity"/>
    <property type="evidence" value="ECO:0007669"/>
    <property type="project" value="TreeGrafter"/>
</dbReference>
<dbReference type="Gene3D" id="1.10.357.10">
    <property type="entry name" value="Tetracycline Repressor, domain 2"/>
    <property type="match status" value="1"/>
</dbReference>
<evidence type="ECO:0000256" key="2">
    <source>
        <dbReference type="ARBA" id="ARBA00023125"/>
    </source>
</evidence>
<dbReference type="Pfam" id="PF00440">
    <property type="entry name" value="TetR_N"/>
    <property type="match status" value="1"/>
</dbReference>
<evidence type="ECO:0000256" key="4">
    <source>
        <dbReference type="PROSITE-ProRule" id="PRU00335"/>
    </source>
</evidence>
<dbReference type="PANTHER" id="PTHR30055">
    <property type="entry name" value="HTH-TYPE TRANSCRIPTIONAL REGULATOR RUTR"/>
    <property type="match status" value="1"/>
</dbReference>
<dbReference type="EMBL" id="JACHJT010000001">
    <property type="protein sequence ID" value="MBB4933040.1"/>
    <property type="molecule type" value="Genomic_DNA"/>
</dbReference>
<keyword evidence="7" id="KW-1185">Reference proteome</keyword>
<dbReference type="PROSITE" id="PS50977">
    <property type="entry name" value="HTH_TETR_2"/>
    <property type="match status" value="1"/>
</dbReference>
<comment type="caution">
    <text evidence="6">The sequence shown here is derived from an EMBL/GenBank/DDBJ whole genome shotgun (WGS) entry which is preliminary data.</text>
</comment>
<protein>
    <submittedName>
        <fullName evidence="6">AcrR family transcriptional regulator</fullName>
    </submittedName>
</protein>
<feature type="DNA-binding region" description="H-T-H motif" evidence="4">
    <location>
        <begin position="36"/>
        <end position="55"/>
    </location>
</feature>
<gene>
    <name evidence="6" type="ORF">F4561_003860</name>
</gene>
<evidence type="ECO:0000256" key="3">
    <source>
        <dbReference type="ARBA" id="ARBA00023163"/>
    </source>
</evidence>
<reference evidence="6 7" key="1">
    <citation type="submission" date="2020-08" db="EMBL/GenBank/DDBJ databases">
        <title>Sequencing the genomes of 1000 actinobacteria strains.</title>
        <authorList>
            <person name="Klenk H.-P."/>
        </authorList>
    </citation>
    <scope>NUCLEOTIDE SEQUENCE [LARGE SCALE GENOMIC DNA]</scope>
    <source>
        <strain evidence="6 7">DSM 102030</strain>
    </source>
</reference>
<dbReference type="InterPro" id="IPR009057">
    <property type="entry name" value="Homeodomain-like_sf"/>
</dbReference>
<dbReference type="Proteomes" id="UP000523007">
    <property type="component" value="Unassembled WGS sequence"/>
</dbReference>
<proteinExistence type="predicted"/>
<name>A0A7W7RJD3_9ACTN</name>
<dbReference type="Pfam" id="PF21597">
    <property type="entry name" value="TetR_C_43"/>
    <property type="match status" value="1"/>
</dbReference>
<dbReference type="RefSeq" id="WP_184580720.1">
    <property type="nucleotide sequence ID" value="NZ_JACHJT010000001.1"/>
</dbReference>
<evidence type="ECO:0000256" key="1">
    <source>
        <dbReference type="ARBA" id="ARBA00023015"/>
    </source>
</evidence>
<keyword evidence="1" id="KW-0805">Transcription regulation</keyword>
<organism evidence="6 7">
    <name type="scientific">Lipingzhangella halophila</name>
    <dbReference type="NCBI Taxonomy" id="1783352"/>
    <lineage>
        <taxon>Bacteria</taxon>
        <taxon>Bacillati</taxon>
        <taxon>Actinomycetota</taxon>
        <taxon>Actinomycetes</taxon>
        <taxon>Streptosporangiales</taxon>
        <taxon>Nocardiopsidaceae</taxon>
        <taxon>Lipingzhangella</taxon>
    </lineage>
</organism>
<dbReference type="InterPro" id="IPR050109">
    <property type="entry name" value="HTH-type_TetR-like_transc_reg"/>
</dbReference>
<feature type="domain" description="HTH tetR-type" evidence="5">
    <location>
        <begin position="14"/>
        <end position="73"/>
    </location>
</feature>
<evidence type="ECO:0000313" key="6">
    <source>
        <dbReference type="EMBL" id="MBB4933040.1"/>
    </source>
</evidence>
<evidence type="ECO:0000313" key="7">
    <source>
        <dbReference type="Proteomes" id="UP000523007"/>
    </source>
</evidence>
<dbReference type="SUPFAM" id="SSF46689">
    <property type="entry name" value="Homeodomain-like"/>
    <property type="match status" value="1"/>
</dbReference>
<accession>A0A7W7RJD3</accession>
<dbReference type="GO" id="GO:0000976">
    <property type="term" value="F:transcription cis-regulatory region binding"/>
    <property type="evidence" value="ECO:0007669"/>
    <property type="project" value="TreeGrafter"/>
</dbReference>
<dbReference type="InterPro" id="IPR001647">
    <property type="entry name" value="HTH_TetR"/>
</dbReference>
<keyword evidence="3" id="KW-0804">Transcription</keyword>
<dbReference type="PRINTS" id="PR00455">
    <property type="entry name" value="HTHTETR"/>
</dbReference>
<keyword evidence="2 4" id="KW-0238">DNA-binding</keyword>
<evidence type="ECO:0000259" key="5">
    <source>
        <dbReference type="PROSITE" id="PS50977"/>
    </source>
</evidence>
<dbReference type="SUPFAM" id="SSF48498">
    <property type="entry name" value="Tetracyclin repressor-like, C-terminal domain"/>
    <property type="match status" value="1"/>
</dbReference>